<comment type="caution">
    <text evidence="1">The sequence shown here is derived from an EMBL/GenBank/DDBJ whole genome shotgun (WGS) entry which is preliminary data.</text>
</comment>
<protein>
    <submittedName>
        <fullName evidence="1">Uncharacterized protein</fullName>
    </submittedName>
</protein>
<reference evidence="1 2" key="1">
    <citation type="submission" date="2024-02" db="EMBL/GenBank/DDBJ databases">
        <authorList>
            <person name="Chen Y."/>
            <person name="Shah S."/>
            <person name="Dougan E. K."/>
            <person name="Thang M."/>
            <person name="Chan C."/>
        </authorList>
    </citation>
    <scope>NUCLEOTIDE SEQUENCE [LARGE SCALE GENOMIC DNA]</scope>
</reference>
<organism evidence="1 2">
    <name type="scientific">Durusdinium trenchii</name>
    <dbReference type="NCBI Taxonomy" id="1381693"/>
    <lineage>
        <taxon>Eukaryota</taxon>
        <taxon>Sar</taxon>
        <taxon>Alveolata</taxon>
        <taxon>Dinophyceae</taxon>
        <taxon>Suessiales</taxon>
        <taxon>Symbiodiniaceae</taxon>
        <taxon>Durusdinium</taxon>
    </lineage>
</organism>
<name>A0ABP0PZ88_9DINO</name>
<proteinExistence type="predicted"/>
<keyword evidence="2" id="KW-1185">Reference proteome</keyword>
<evidence type="ECO:0000313" key="1">
    <source>
        <dbReference type="EMBL" id="CAK9080045.1"/>
    </source>
</evidence>
<gene>
    <name evidence="1" type="ORF">SCF082_LOCUS38174</name>
</gene>
<evidence type="ECO:0000313" key="2">
    <source>
        <dbReference type="Proteomes" id="UP001642464"/>
    </source>
</evidence>
<feature type="non-terminal residue" evidence="1">
    <location>
        <position position="1"/>
    </location>
</feature>
<sequence length="71" mass="7883">QIRGQLGELEEANRALINFLNAPCRGFLHGMCTFRRCTTDAYQRSGQRLEVEEYITTSEFAAGLANACVVA</sequence>
<dbReference type="EMBL" id="CAXAMM010038684">
    <property type="protein sequence ID" value="CAK9080045.1"/>
    <property type="molecule type" value="Genomic_DNA"/>
</dbReference>
<feature type="non-terminal residue" evidence="1">
    <location>
        <position position="71"/>
    </location>
</feature>
<accession>A0ABP0PZ88</accession>
<dbReference type="Proteomes" id="UP001642464">
    <property type="component" value="Unassembled WGS sequence"/>
</dbReference>